<accession>A0A4P5ZHA7</accession>
<gene>
    <name evidence="1" type="ORF">PA905_24500</name>
</gene>
<protein>
    <submittedName>
        <fullName evidence="1">Uncharacterized protein</fullName>
    </submittedName>
</protein>
<dbReference type="AlphaFoldDB" id="A0A4P5ZHA7"/>
<name>A0A4P5ZHA7_PLAAG</name>
<proteinExistence type="predicted"/>
<dbReference type="EMBL" id="BJCD01000044">
    <property type="protein sequence ID" value="GDZ94494.1"/>
    <property type="molecule type" value="Genomic_DNA"/>
</dbReference>
<evidence type="ECO:0000313" key="2">
    <source>
        <dbReference type="Proteomes" id="UP000299794"/>
    </source>
</evidence>
<sequence length="206" mass="23006">MLIQFYGAYRKIIQALLVVCLVFIFILGFPSQVVASPCTIGWGGETSLPSNLKDILLSRRSVPVSSPDFGDTASFKNLIIVYRKALEGTVETGKDISFEDLKNATGYAKVAFTVLKSFNEIPVIKDVLNSKYPGLSQLIKVNNVKAKLLFHDPNGKLVRSSDFRLEEWRNQNEIPICDFESIKSGVKDIVVKIDSFDGGFHFSHHF</sequence>
<comment type="caution">
    <text evidence="1">The sequence shown here is derived from an EMBL/GenBank/DDBJ whole genome shotgun (WGS) entry which is preliminary data.</text>
</comment>
<dbReference type="RefSeq" id="WP_141294598.1">
    <property type="nucleotide sequence ID" value="NZ_BJCD01000044.1"/>
</dbReference>
<organism evidence="1 2">
    <name type="scientific">Planktothrix agardhii CCAP 1459/11A</name>
    <dbReference type="NCBI Taxonomy" id="282420"/>
    <lineage>
        <taxon>Bacteria</taxon>
        <taxon>Bacillati</taxon>
        <taxon>Cyanobacteriota</taxon>
        <taxon>Cyanophyceae</taxon>
        <taxon>Oscillatoriophycideae</taxon>
        <taxon>Oscillatoriales</taxon>
        <taxon>Microcoleaceae</taxon>
        <taxon>Planktothrix</taxon>
    </lineage>
</organism>
<evidence type="ECO:0000313" key="1">
    <source>
        <dbReference type="EMBL" id="GDZ94494.1"/>
    </source>
</evidence>
<reference evidence="2" key="1">
    <citation type="submission" date="2019-02" db="EMBL/GenBank/DDBJ databases">
        <title>Draft genome sequence of Planktothrix agardhii NIES-905.</title>
        <authorList>
            <person name="Yamaguchi H."/>
            <person name="Suzuki S."/>
            <person name="Kawachi M."/>
        </authorList>
    </citation>
    <scope>NUCLEOTIDE SEQUENCE [LARGE SCALE GENOMIC DNA]</scope>
    <source>
        <strain evidence="2">CCAP 1459/11A</strain>
    </source>
</reference>
<dbReference type="Proteomes" id="UP000299794">
    <property type="component" value="Unassembled WGS sequence"/>
</dbReference>